<evidence type="ECO:0000313" key="2">
    <source>
        <dbReference type="Proteomes" id="UP000266673"/>
    </source>
</evidence>
<evidence type="ECO:0000313" key="1">
    <source>
        <dbReference type="EMBL" id="RIB13852.1"/>
    </source>
</evidence>
<comment type="caution">
    <text evidence="1">The sequence shown here is derived from an EMBL/GenBank/DDBJ whole genome shotgun (WGS) entry which is preliminary data.</text>
</comment>
<dbReference type="OrthoDB" id="2442370at2759"/>
<gene>
    <name evidence="1" type="ORF">C2G38_2040650</name>
</gene>
<dbReference type="Gene3D" id="3.60.130.30">
    <property type="match status" value="1"/>
</dbReference>
<dbReference type="STRING" id="44941.A0A397UVN1"/>
<keyword evidence="2" id="KW-1185">Reference proteome</keyword>
<name>A0A397UVN1_9GLOM</name>
<organism evidence="1 2">
    <name type="scientific">Gigaspora rosea</name>
    <dbReference type="NCBI Taxonomy" id="44941"/>
    <lineage>
        <taxon>Eukaryota</taxon>
        <taxon>Fungi</taxon>
        <taxon>Fungi incertae sedis</taxon>
        <taxon>Mucoromycota</taxon>
        <taxon>Glomeromycotina</taxon>
        <taxon>Glomeromycetes</taxon>
        <taxon>Diversisporales</taxon>
        <taxon>Gigasporaceae</taxon>
        <taxon>Gigaspora</taxon>
    </lineage>
</organism>
<protein>
    <submittedName>
        <fullName evidence="1">Uncharacterized protein</fullName>
    </submittedName>
</protein>
<accession>A0A397UVN1</accession>
<sequence length="179" mass="21027">MIFVKCKKMLYWEGYYHVFEPQCFKNSFDETMVNFFVLPNAKVIEESKMIVSQYYNHNLNNKKHQLKEFKKELVKHFGAFTGNNNEPYTTFNTASNHYPEYRKCVQELIQGLQPLSNLVNNYLQETHPVLYSKMEKLNLGPNVPKPFGAFPTIAINFNVISQFHRDLRTTLCGVSTWVI</sequence>
<proteinExistence type="predicted"/>
<dbReference type="AlphaFoldDB" id="A0A397UVN1"/>
<dbReference type="EMBL" id="QKWP01000886">
    <property type="protein sequence ID" value="RIB13852.1"/>
    <property type="molecule type" value="Genomic_DNA"/>
</dbReference>
<dbReference type="Proteomes" id="UP000266673">
    <property type="component" value="Unassembled WGS sequence"/>
</dbReference>
<reference evidence="1 2" key="1">
    <citation type="submission" date="2018-06" db="EMBL/GenBank/DDBJ databases">
        <title>Comparative genomics reveals the genomic features of Rhizophagus irregularis, R. cerebriforme, R. diaphanum and Gigaspora rosea, and their symbiotic lifestyle signature.</title>
        <authorList>
            <person name="Morin E."/>
            <person name="San Clemente H."/>
            <person name="Chen E.C.H."/>
            <person name="De La Providencia I."/>
            <person name="Hainaut M."/>
            <person name="Kuo A."/>
            <person name="Kohler A."/>
            <person name="Murat C."/>
            <person name="Tang N."/>
            <person name="Roy S."/>
            <person name="Loubradou J."/>
            <person name="Henrissat B."/>
            <person name="Grigoriev I.V."/>
            <person name="Corradi N."/>
            <person name="Roux C."/>
            <person name="Martin F.M."/>
        </authorList>
    </citation>
    <scope>NUCLEOTIDE SEQUENCE [LARGE SCALE GENOMIC DNA]</scope>
    <source>
        <strain evidence="1 2">DAOM 194757</strain>
    </source>
</reference>